<evidence type="ECO:0000256" key="2">
    <source>
        <dbReference type="ARBA" id="ARBA00006727"/>
    </source>
</evidence>
<reference evidence="10 11" key="1">
    <citation type="submission" date="2023-10" db="EMBL/GenBank/DDBJ databases">
        <title>Draft genome sequence of Xylaria bambusicola isolate GMP-LS, the root and basal stem rot pathogen of sugarcane in Indonesia.</title>
        <authorList>
            <person name="Selvaraj P."/>
            <person name="Muralishankar V."/>
            <person name="Muruganantham S."/>
            <person name="Sp S."/>
            <person name="Haryani S."/>
            <person name="Lau K.J.X."/>
            <person name="Naqvi N.I."/>
        </authorList>
    </citation>
    <scope>NUCLEOTIDE SEQUENCE [LARGE SCALE GENOMIC DNA]</scope>
    <source>
        <strain evidence="10">GMP-LS</strain>
    </source>
</reference>
<feature type="transmembrane region" description="Helical" evidence="8">
    <location>
        <begin position="268"/>
        <end position="290"/>
    </location>
</feature>
<feature type="region of interest" description="Disordered" evidence="7">
    <location>
        <begin position="1"/>
        <end position="73"/>
    </location>
</feature>
<keyword evidence="6 8" id="KW-0472">Membrane</keyword>
<dbReference type="InterPro" id="IPR011701">
    <property type="entry name" value="MFS"/>
</dbReference>
<dbReference type="GO" id="GO:0022857">
    <property type="term" value="F:transmembrane transporter activity"/>
    <property type="evidence" value="ECO:0007669"/>
    <property type="project" value="InterPro"/>
</dbReference>
<evidence type="ECO:0000313" key="11">
    <source>
        <dbReference type="Proteomes" id="UP001305414"/>
    </source>
</evidence>
<name>A0AAN7UCM8_9PEZI</name>
<evidence type="ECO:0000256" key="4">
    <source>
        <dbReference type="ARBA" id="ARBA00022692"/>
    </source>
</evidence>
<keyword evidence="3" id="KW-0813">Transport</keyword>
<feature type="transmembrane region" description="Helical" evidence="8">
    <location>
        <begin position="407"/>
        <end position="428"/>
    </location>
</feature>
<comment type="subcellular location">
    <subcellularLocation>
        <location evidence="1">Membrane</location>
        <topology evidence="1">Multi-pass membrane protein</topology>
    </subcellularLocation>
</comment>
<feature type="transmembrane region" description="Helical" evidence="8">
    <location>
        <begin position="311"/>
        <end position="328"/>
    </location>
</feature>
<evidence type="ECO:0000313" key="10">
    <source>
        <dbReference type="EMBL" id="KAK5625818.1"/>
    </source>
</evidence>
<dbReference type="InterPro" id="IPR050327">
    <property type="entry name" value="Proton-linked_MCT"/>
</dbReference>
<dbReference type="Proteomes" id="UP001305414">
    <property type="component" value="Unassembled WGS sequence"/>
</dbReference>
<feature type="compositionally biased region" description="Polar residues" evidence="7">
    <location>
        <begin position="47"/>
        <end position="73"/>
    </location>
</feature>
<dbReference type="Pfam" id="PF07690">
    <property type="entry name" value="MFS_1"/>
    <property type="match status" value="1"/>
</dbReference>
<dbReference type="EMBL" id="JAWHQM010000002">
    <property type="protein sequence ID" value="KAK5625818.1"/>
    <property type="molecule type" value="Genomic_DNA"/>
</dbReference>
<accession>A0AAN7UCM8</accession>
<feature type="transmembrane region" description="Helical" evidence="8">
    <location>
        <begin position="440"/>
        <end position="460"/>
    </location>
</feature>
<protein>
    <recommendedName>
        <fullName evidence="9">Major facilitator superfamily (MFS) profile domain-containing protein</fullName>
    </recommendedName>
</protein>
<dbReference type="InterPro" id="IPR036259">
    <property type="entry name" value="MFS_trans_sf"/>
</dbReference>
<keyword evidence="4 8" id="KW-0812">Transmembrane</keyword>
<organism evidence="10 11">
    <name type="scientific">Xylaria bambusicola</name>
    <dbReference type="NCBI Taxonomy" id="326684"/>
    <lineage>
        <taxon>Eukaryota</taxon>
        <taxon>Fungi</taxon>
        <taxon>Dikarya</taxon>
        <taxon>Ascomycota</taxon>
        <taxon>Pezizomycotina</taxon>
        <taxon>Sordariomycetes</taxon>
        <taxon>Xylariomycetidae</taxon>
        <taxon>Xylariales</taxon>
        <taxon>Xylariaceae</taxon>
        <taxon>Xylaria</taxon>
    </lineage>
</organism>
<evidence type="ECO:0000256" key="6">
    <source>
        <dbReference type="ARBA" id="ARBA00023136"/>
    </source>
</evidence>
<evidence type="ECO:0000256" key="8">
    <source>
        <dbReference type="SAM" id="Phobius"/>
    </source>
</evidence>
<feature type="transmembrane region" description="Helical" evidence="8">
    <location>
        <begin position="150"/>
        <end position="167"/>
    </location>
</feature>
<comment type="similarity">
    <text evidence="2">Belongs to the major facilitator superfamily. Monocarboxylate porter (TC 2.A.1.13) family.</text>
</comment>
<feature type="transmembrane region" description="Helical" evidence="8">
    <location>
        <begin position="236"/>
        <end position="256"/>
    </location>
</feature>
<feature type="transmembrane region" description="Helical" evidence="8">
    <location>
        <begin position="179"/>
        <end position="198"/>
    </location>
</feature>
<dbReference type="InterPro" id="IPR020846">
    <property type="entry name" value="MFS_dom"/>
</dbReference>
<feature type="transmembrane region" description="Helical" evidence="8">
    <location>
        <begin position="348"/>
        <end position="369"/>
    </location>
</feature>
<dbReference type="PANTHER" id="PTHR11360">
    <property type="entry name" value="MONOCARBOXYLATE TRANSPORTER"/>
    <property type="match status" value="1"/>
</dbReference>
<comment type="caution">
    <text evidence="10">The sequence shown here is derived from an EMBL/GenBank/DDBJ whole genome shotgun (WGS) entry which is preliminary data.</text>
</comment>
<dbReference type="Gene3D" id="1.20.1250.20">
    <property type="entry name" value="MFS general substrate transporter like domains"/>
    <property type="match status" value="2"/>
</dbReference>
<feature type="transmembrane region" description="Helical" evidence="8">
    <location>
        <begin position="472"/>
        <end position="491"/>
    </location>
</feature>
<evidence type="ECO:0000256" key="3">
    <source>
        <dbReference type="ARBA" id="ARBA00022448"/>
    </source>
</evidence>
<feature type="domain" description="Major facilitator superfamily (MFS) profile" evidence="9">
    <location>
        <begin position="109"/>
        <end position="500"/>
    </location>
</feature>
<dbReference type="PANTHER" id="PTHR11360:SF224">
    <property type="entry name" value="MAJOR FACILITATOR SUPERFAMILY (MFS) PROFILE DOMAIN-CONTAINING PROTEIN-RELATED"/>
    <property type="match status" value="1"/>
</dbReference>
<evidence type="ECO:0000256" key="7">
    <source>
        <dbReference type="SAM" id="MobiDB-lite"/>
    </source>
</evidence>
<feature type="transmembrane region" description="Helical" evidence="8">
    <location>
        <begin position="376"/>
        <end position="395"/>
    </location>
</feature>
<dbReference type="SUPFAM" id="SSF103473">
    <property type="entry name" value="MFS general substrate transporter"/>
    <property type="match status" value="1"/>
</dbReference>
<gene>
    <name evidence="10" type="ORF">RRF57_001534</name>
</gene>
<sequence length="500" mass="53689">MPMFHPPQGKPGLKRERDRRRATKMPGSDSGSFTTRHGSYLDVSAKNEISTAESSQETSVMEKTSIEQVPSRENSNIDIEKGGAEVVSTQPAAPPGFNPDDYPDGGLEAWLVVFGGALILFCSFGIVNCSGVFVEYYVNGPLSDYTSSDITWITSLQAFLVTGSNLIMGRLFDSYGTRWLLPIGTIIYSFGLMVLSLSTKYYQILLSQGIVSGIGAACVFNCASNSTITWFFRYRAAALGIVVAGSSVGGIVLPILMSHLIPKIGFPWTVRILGFIVLLFCGIASFTVKSRLPPRPKPFHFAELIAPFKEVRFALVVVGSFFFFWGLYLPFNYLNIQAQQQGISPSLIPYILPIVNAVSIPGRIIPGILADRVGRFNMMIIIATLSGIITLALWVPGHTTGTTLAFGAVYGFTSGAFISLAPAVIAQISDIRQIGARSGVLLFVGSLGALTGSPIGGAIVSAQHGEYLGLKLFTGISILLAGVFIVFARSVQVGLKIVKI</sequence>
<feature type="transmembrane region" description="Helical" evidence="8">
    <location>
        <begin position="204"/>
        <end position="224"/>
    </location>
</feature>
<dbReference type="PROSITE" id="PS50850">
    <property type="entry name" value="MFS"/>
    <property type="match status" value="1"/>
</dbReference>
<keyword evidence="11" id="KW-1185">Reference proteome</keyword>
<keyword evidence="5 8" id="KW-1133">Transmembrane helix</keyword>
<evidence type="ECO:0000259" key="9">
    <source>
        <dbReference type="PROSITE" id="PS50850"/>
    </source>
</evidence>
<evidence type="ECO:0000256" key="5">
    <source>
        <dbReference type="ARBA" id="ARBA00022989"/>
    </source>
</evidence>
<evidence type="ECO:0000256" key="1">
    <source>
        <dbReference type="ARBA" id="ARBA00004141"/>
    </source>
</evidence>
<dbReference type="CDD" id="cd17352">
    <property type="entry name" value="MFS_MCT_SLC16"/>
    <property type="match status" value="1"/>
</dbReference>
<dbReference type="AlphaFoldDB" id="A0AAN7UCM8"/>
<proteinExistence type="inferred from homology"/>
<feature type="transmembrane region" description="Helical" evidence="8">
    <location>
        <begin position="109"/>
        <end position="138"/>
    </location>
</feature>
<dbReference type="GO" id="GO:0016020">
    <property type="term" value="C:membrane"/>
    <property type="evidence" value="ECO:0007669"/>
    <property type="project" value="UniProtKB-SubCell"/>
</dbReference>